<feature type="region of interest" description="Disordered" evidence="1">
    <location>
        <begin position="35"/>
        <end position="72"/>
    </location>
</feature>
<dbReference type="STRING" id="1798689.A3I29_00205"/>
<evidence type="ECO:0000256" key="1">
    <source>
        <dbReference type="SAM" id="MobiDB-lite"/>
    </source>
</evidence>
<gene>
    <name evidence="2" type="ORF">A3I29_00205</name>
</gene>
<comment type="caution">
    <text evidence="2">The sequence shown here is derived from an EMBL/GenBank/DDBJ whole genome shotgun (WGS) entry which is preliminary data.</text>
</comment>
<proteinExistence type="predicted"/>
<organism evidence="2 3">
    <name type="scientific">Candidatus Magasanikbacteria bacterium RIFCSPLOWO2_02_FULL_44_11</name>
    <dbReference type="NCBI Taxonomy" id="1798689"/>
    <lineage>
        <taxon>Bacteria</taxon>
        <taxon>Candidatus Magasanikiibacteriota</taxon>
    </lineage>
</organism>
<name>A0A1F6NAN4_9BACT</name>
<dbReference type="EMBL" id="MFQK01000013">
    <property type="protein sequence ID" value="OGH80986.1"/>
    <property type="molecule type" value="Genomic_DNA"/>
</dbReference>
<feature type="region of interest" description="Disordered" evidence="1">
    <location>
        <begin position="146"/>
        <end position="165"/>
    </location>
</feature>
<accession>A0A1F6NAN4</accession>
<evidence type="ECO:0000313" key="3">
    <source>
        <dbReference type="Proteomes" id="UP000178726"/>
    </source>
</evidence>
<feature type="compositionally biased region" description="Low complexity" evidence="1">
    <location>
        <begin position="39"/>
        <end position="48"/>
    </location>
</feature>
<feature type="compositionally biased region" description="Pro residues" evidence="1">
    <location>
        <begin position="154"/>
        <end position="165"/>
    </location>
</feature>
<evidence type="ECO:0000313" key="2">
    <source>
        <dbReference type="EMBL" id="OGH80986.1"/>
    </source>
</evidence>
<sequence>MADDGIKNPMTIMVKKADGTFERKTLSEISALKNQVSQPPVVAASTPKPSAPPTAPPAAVQQQSSRQPHDGETEEIIKKVSFNLTSTPANRLRTLIQLRLKDIRTVDQVEEAMLRKEDEGGVGLTDDQAQAVMKLLPGSPLVAVKKPVSTQPQKPRPAPAPVPAPAPAQALIRTKAKALLPAPKPMVPPPPPIKKPSSPTPTQPVNPINKEKVVSTFIKSNIEEPYFKTSSESNKPIMRDITIKQTNIGPINEISTLTLTDFRRLSSNPEEAAMRLKQKFINVKDESILLYIEALDAWKTSPLYTDYVLAAIASLASGRSLATLTDAKLIRLEEMKALIGMERQLTYL</sequence>
<feature type="region of interest" description="Disordered" evidence="1">
    <location>
        <begin position="181"/>
        <end position="207"/>
    </location>
</feature>
<feature type="compositionally biased region" description="Low complexity" evidence="1">
    <location>
        <begin position="57"/>
        <end position="66"/>
    </location>
</feature>
<reference evidence="2 3" key="1">
    <citation type="journal article" date="2016" name="Nat. Commun.">
        <title>Thousands of microbial genomes shed light on interconnected biogeochemical processes in an aquifer system.</title>
        <authorList>
            <person name="Anantharaman K."/>
            <person name="Brown C.T."/>
            <person name="Hug L.A."/>
            <person name="Sharon I."/>
            <person name="Castelle C.J."/>
            <person name="Probst A.J."/>
            <person name="Thomas B.C."/>
            <person name="Singh A."/>
            <person name="Wilkins M.J."/>
            <person name="Karaoz U."/>
            <person name="Brodie E.L."/>
            <person name="Williams K.H."/>
            <person name="Hubbard S.S."/>
            <person name="Banfield J.F."/>
        </authorList>
    </citation>
    <scope>NUCLEOTIDE SEQUENCE [LARGE SCALE GENOMIC DNA]</scope>
</reference>
<protein>
    <submittedName>
        <fullName evidence="2">Uncharacterized protein</fullName>
    </submittedName>
</protein>
<dbReference type="Proteomes" id="UP000178726">
    <property type="component" value="Unassembled WGS sequence"/>
</dbReference>
<feature type="compositionally biased region" description="Pro residues" evidence="1">
    <location>
        <begin position="182"/>
        <end position="204"/>
    </location>
</feature>
<dbReference type="AlphaFoldDB" id="A0A1F6NAN4"/>